<sequence>MVASFPLPDPELRDERVRLRPPALRDAAALTEACRDPDIRHWTFVPSPYGPEHAHGWIDGAAAAREAGEELRLVIASADDDAVLGTTGLLRPRWEHRSAEIGYLVAPWARGRGVATRSTRLLSRWALGAMGLARVTLEIAVDNAASRRVSARAGFVEEGVLQSVIEEKGRHWTLAVSSLLPEDLA</sequence>
<evidence type="ECO:0000313" key="3">
    <source>
        <dbReference type="Proteomes" id="UP000321805"/>
    </source>
</evidence>
<dbReference type="OrthoDB" id="9795188at2"/>
<organism evidence="2 3">
    <name type="scientific">Baekduia soli</name>
    <dbReference type="NCBI Taxonomy" id="496014"/>
    <lineage>
        <taxon>Bacteria</taxon>
        <taxon>Bacillati</taxon>
        <taxon>Actinomycetota</taxon>
        <taxon>Thermoleophilia</taxon>
        <taxon>Solirubrobacterales</taxon>
        <taxon>Baekduiaceae</taxon>
        <taxon>Baekduia</taxon>
    </lineage>
</organism>
<dbReference type="GO" id="GO:1990189">
    <property type="term" value="F:protein N-terminal-serine acetyltransferase activity"/>
    <property type="evidence" value="ECO:0007669"/>
    <property type="project" value="TreeGrafter"/>
</dbReference>
<evidence type="ECO:0000313" key="2">
    <source>
        <dbReference type="EMBL" id="QEC49084.1"/>
    </source>
</evidence>
<dbReference type="InterPro" id="IPR000182">
    <property type="entry name" value="GNAT_dom"/>
</dbReference>
<reference evidence="2 3" key="1">
    <citation type="journal article" date="2018" name="J. Microbiol.">
        <title>Baekduia soli gen. nov., sp. nov., a novel bacterium isolated from the soil of Baekdu Mountain and proposal of a novel family name, Baekduiaceae fam. nov.</title>
        <authorList>
            <person name="An D.S."/>
            <person name="Siddiqi M.Z."/>
            <person name="Kim K.H."/>
            <person name="Yu H.S."/>
            <person name="Im W.T."/>
        </authorList>
    </citation>
    <scope>NUCLEOTIDE SEQUENCE [LARGE SCALE GENOMIC DNA]</scope>
    <source>
        <strain evidence="2 3">BR7-21</strain>
    </source>
</reference>
<dbReference type="GO" id="GO:0008999">
    <property type="term" value="F:protein-N-terminal-alanine acetyltransferase activity"/>
    <property type="evidence" value="ECO:0007669"/>
    <property type="project" value="TreeGrafter"/>
</dbReference>
<dbReference type="GO" id="GO:0005737">
    <property type="term" value="C:cytoplasm"/>
    <property type="evidence" value="ECO:0007669"/>
    <property type="project" value="TreeGrafter"/>
</dbReference>
<feature type="domain" description="N-acetyltransferase" evidence="1">
    <location>
        <begin position="17"/>
        <end position="183"/>
    </location>
</feature>
<dbReference type="CDD" id="cd04301">
    <property type="entry name" value="NAT_SF"/>
    <property type="match status" value="1"/>
</dbReference>
<dbReference type="EMBL" id="CP042430">
    <property type="protein sequence ID" value="QEC49084.1"/>
    <property type="molecule type" value="Genomic_DNA"/>
</dbReference>
<keyword evidence="2" id="KW-0808">Transferase</keyword>
<evidence type="ECO:0000259" key="1">
    <source>
        <dbReference type="PROSITE" id="PS51186"/>
    </source>
</evidence>
<name>A0A5B8U7M6_9ACTN</name>
<gene>
    <name evidence="2" type="ORF">FSW04_16880</name>
</gene>
<dbReference type="Pfam" id="PF13302">
    <property type="entry name" value="Acetyltransf_3"/>
    <property type="match status" value="1"/>
</dbReference>
<dbReference type="PROSITE" id="PS51186">
    <property type="entry name" value="GNAT"/>
    <property type="match status" value="1"/>
</dbReference>
<dbReference type="AlphaFoldDB" id="A0A5B8U7M6"/>
<accession>A0A5B8U7M6</accession>
<proteinExistence type="predicted"/>
<dbReference type="SUPFAM" id="SSF55729">
    <property type="entry name" value="Acyl-CoA N-acyltransferases (Nat)"/>
    <property type="match status" value="1"/>
</dbReference>
<dbReference type="PANTHER" id="PTHR43441">
    <property type="entry name" value="RIBOSOMAL-PROTEIN-SERINE ACETYLTRANSFERASE"/>
    <property type="match status" value="1"/>
</dbReference>
<keyword evidence="3" id="KW-1185">Reference proteome</keyword>
<dbReference type="KEGG" id="bsol:FSW04_16880"/>
<dbReference type="Proteomes" id="UP000321805">
    <property type="component" value="Chromosome"/>
</dbReference>
<dbReference type="InterPro" id="IPR016181">
    <property type="entry name" value="Acyl_CoA_acyltransferase"/>
</dbReference>
<dbReference type="PANTHER" id="PTHR43441:SF10">
    <property type="entry name" value="ACETYLTRANSFERASE"/>
    <property type="match status" value="1"/>
</dbReference>
<dbReference type="Gene3D" id="3.40.630.30">
    <property type="match status" value="1"/>
</dbReference>
<dbReference type="InterPro" id="IPR051908">
    <property type="entry name" value="Ribosomal_N-acetyltransferase"/>
</dbReference>
<protein>
    <submittedName>
        <fullName evidence="2">GNAT family N-acetyltransferase</fullName>
    </submittedName>
</protein>